<feature type="compositionally biased region" description="Basic and acidic residues" evidence="2">
    <location>
        <begin position="648"/>
        <end position="660"/>
    </location>
</feature>
<feature type="domain" description="WW" evidence="3">
    <location>
        <begin position="259"/>
        <end position="288"/>
    </location>
</feature>
<feature type="region of interest" description="Disordered" evidence="2">
    <location>
        <begin position="223"/>
        <end position="256"/>
    </location>
</feature>
<reference evidence="6" key="1">
    <citation type="submission" date="2017-01" db="EMBL/GenBank/DDBJ databases">
        <title>Comparative genomics of anhydrobiosis in the tardigrade Hypsibius dujardini.</title>
        <authorList>
            <person name="Yoshida Y."/>
            <person name="Koutsovoulos G."/>
            <person name="Laetsch D."/>
            <person name="Stevens L."/>
            <person name="Kumar S."/>
            <person name="Horikawa D."/>
            <person name="Ishino K."/>
            <person name="Komine S."/>
            <person name="Tomita M."/>
            <person name="Blaxter M."/>
            <person name="Arakawa K."/>
        </authorList>
    </citation>
    <scope>NUCLEOTIDE SEQUENCE [LARGE SCALE GENOMIC DNA]</scope>
    <source>
        <strain evidence="6">Z151</strain>
    </source>
</reference>
<dbReference type="InterPro" id="IPR057565">
    <property type="entry name" value="WW_TCRG1_3rd"/>
</dbReference>
<feature type="region of interest" description="Disordered" evidence="2">
    <location>
        <begin position="592"/>
        <end position="660"/>
    </location>
</feature>
<keyword evidence="1" id="KW-0677">Repeat</keyword>
<evidence type="ECO:0000259" key="3">
    <source>
        <dbReference type="PROSITE" id="PS50020"/>
    </source>
</evidence>
<dbReference type="PROSITE" id="PS51676">
    <property type="entry name" value="FF"/>
    <property type="match status" value="5"/>
</dbReference>
<dbReference type="PROSITE" id="PS50020">
    <property type="entry name" value="WW_DOMAIN_2"/>
    <property type="match status" value="3"/>
</dbReference>
<evidence type="ECO:0000256" key="2">
    <source>
        <dbReference type="SAM" id="MobiDB-lite"/>
    </source>
</evidence>
<evidence type="ECO:0000313" key="5">
    <source>
        <dbReference type="EMBL" id="OQV13281.1"/>
    </source>
</evidence>
<feature type="compositionally biased region" description="Low complexity" evidence="2">
    <location>
        <begin position="59"/>
        <end position="69"/>
    </location>
</feature>
<evidence type="ECO:0000256" key="1">
    <source>
        <dbReference type="ARBA" id="ARBA00022737"/>
    </source>
</evidence>
<comment type="caution">
    <text evidence="5">The sequence shown here is derived from an EMBL/GenBank/DDBJ whole genome shotgun (WGS) entry which is preliminary data.</text>
</comment>
<dbReference type="Proteomes" id="UP000192578">
    <property type="component" value="Unassembled WGS sequence"/>
</dbReference>
<dbReference type="InterPro" id="IPR001202">
    <property type="entry name" value="WW_dom"/>
</dbReference>
<gene>
    <name evidence="5" type="ORF">BV898_12487</name>
</gene>
<dbReference type="InterPro" id="IPR036517">
    <property type="entry name" value="FF_domain_sf"/>
</dbReference>
<dbReference type="SMART" id="SM00456">
    <property type="entry name" value="WW"/>
    <property type="match status" value="3"/>
</dbReference>
<dbReference type="SUPFAM" id="SSF81698">
    <property type="entry name" value="FF domain"/>
    <property type="match status" value="5"/>
</dbReference>
<evidence type="ECO:0000313" key="6">
    <source>
        <dbReference type="Proteomes" id="UP000192578"/>
    </source>
</evidence>
<feature type="domain" description="WW" evidence="3">
    <location>
        <begin position="178"/>
        <end position="211"/>
    </location>
</feature>
<keyword evidence="6" id="KW-1185">Reference proteome</keyword>
<dbReference type="Pfam" id="PF01846">
    <property type="entry name" value="FF"/>
    <property type="match status" value="5"/>
</dbReference>
<dbReference type="InterPro" id="IPR002713">
    <property type="entry name" value="FF_domain"/>
</dbReference>
<dbReference type="SMART" id="SM00441">
    <property type="entry name" value="FF"/>
    <property type="match status" value="6"/>
</dbReference>
<feature type="compositionally biased region" description="Low complexity" evidence="2">
    <location>
        <begin position="354"/>
        <end position="379"/>
    </location>
</feature>
<dbReference type="InterPro" id="IPR036020">
    <property type="entry name" value="WW_dom_sf"/>
</dbReference>
<feature type="compositionally biased region" description="Basic and acidic residues" evidence="2">
    <location>
        <begin position="592"/>
        <end position="641"/>
    </location>
</feature>
<accession>A0A1W0WDJ0</accession>
<evidence type="ECO:0000259" key="4">
    <source>
        <dbReference type="PROSITE" id="PS51676"/>
    </source>
</evidence>
<protein>
    <submittedName>
        <fullName evidence="5">Transcription elongation regulator 1</fullName>
    </submittedName>
</protein>
<feature type="region of interest" description="Disordered" evidence="2">
    <location>
        <begin position="294"/>
        <end position="389"/>
    </location>
</feature>
<dbReference type="CDD" id="cd00201">
    <property type="entry name" value="WW"/>
    <property type="match status" value="2"/>
</dbReference>
<dbReference type="Pfam" id="PF23517">
    <property type="entry name" value="WW_TCERG1"/>
    <property type="match status" value="1"/>
</dbReference>
<dbReference type="Gene3D" id="1.10.10.440">
    <property type="entry name" value="FF domain"/>
    <property type="match status" value="6"/>
</dbReference>
<dbReference type="EMBL" id="MTYJ01000127">
    <property type="protein sequence ID" value="OQV13281.1"/>
    <property type="molecule type" value="Genomic_DNA"/>
</dbReference>
<dbReference type="OrthoDB" id="63972at2759"/>
<organism evidence="5 6">
    <name type="scientific">Hypsibius exemplaris</name>
    <name type="common">Freshwater tardigrade</name>
    <dbReference type="NCBI Taxonomy" id="2072580"/>
    <lineage>
        <taxon>Eukaryota</taxon>
        <taxon>Metazoa</taxon>
        <taxon>Ecdysozoa</taxon>
        <taxon>Tardigrada</taxon>
        <taxon>Eutardigrada</taxon>
        <taxon>Parachela</taxon>
        <taxon>Hypsibioidea</taxon>
        <taxon>Hypsibiidae</taxon>
        <taxon>Hypsibius</taxon>
    </lineage>
</organism>
<feature type="domain" description="FF" evidence="4">
    <location>
        <begin position="774"/>
        <end position="840"/>
    </location>
</feature>
<feature type="compositionally biased region" description="Gly residues" evidence="2">
    <location>
        <begin position="73"/>
        <end position="86"/>
    </location>
</feature>
<dbReference type="GO" id="GO:0003712">
    <property type="term" value="F:transcription coregulator activity"/>
    <property type="evidence" value="ECO:0007669"/>
    <property type="project" value="TreeGrafter"/>
</dbReference>
<dbReference type="GO" id="GO:0070063">
    <property type="term" value="F:RNA polymerase binding"/>
    <property type="evidence" value="ECO:0007669"/>
    <property type="project" value="InterPro"/>
</dbReference>
<name>A0A1W0WDJ0_HYPEX</name>
<dbReference type="GO" id="GO:0005634">
    <property type="term" value="C:nucleus"/>
    <property type="evidence" value="ECO:0007669"/>
    <property type="project" value="TreeGrafter"/>
</dbReference>
<sequence length="859" mass="97630">MAAPFFAGPPPPLGAPQPEFWIEAKAPDGKPYFYHAVTRQTAWTLPAGAQLMKPPGQQPDPAQQQQGTPVSHVGGGPPSGLLGAGGAAQNALAQAQAAQQYSQSQPVGASVNQGNMPSLSMSQQPPGMMQNPGMAPMPGMMGGVLPNPGMFGMHPGMGFPQFSPFGPPPGMMPAMQQRGDPADWNEYQNSNGASYWYNSKLGKTVNEKPAELVEYEQRRKNEAAVAAAQAKPVESKPGNGEPKKEASTKPIATKQIPGTPWCVVWTSDKKSFFHNPSTKASVWKRPPELLGSKEVDELIAQVPEDAAVDGGEKRAATTNGEASSGKREASVDTQTPTKRLRGGSVDDASRDSMDSASTSSEAGVASNVVSSSSNSKAPSQRPVVKPKIDPAMEAELKAAKDREQIPLNERIAKFKELLDEKDVSAYSTWEKELHKIVFDSRYLLLTSKDRKDVFDEFTKEKAEREKVEKRKKAEALREAFRTLLAEANLTVKTSFNDFSSKFGKDDRYRNIERMRDREDVFDEFMHDVRKKEKEQRRLDQEKIRLNFIEMVQEYSGLNRKSHWSDVKKKFRDDPRYERVDSSNQREEWFREYAKTLPKKKDKESDEDKPAEKEEEDDKVKEDREKQERQQASMRERERVVQEEMSVIAKDRDKERESHRYDEAVQHYKALLTDLVRQTDLTYKEARKILKKDSRYELADPLSKHQKEELYEEHLDQLSAKKKQTYRELLEEADVALDASWKEIKRKIREDPRYTKFSSQDSKREKEFDRFVKDKTAKALLEFRDLLKETRHIDFKTKSRIDESEQNMKDIVEILKNDKRFLVLEPLAKARKEILLEYIDDLARRGPPPPPTASEPARRH</sequence>
<dbReference type="PANTHER" id="PTHR15377:SF3">
    <property type="entry name" value="WW DOMAIN-CONTAINING PROTEIN"/>
    <property type="match status" value="1"/>
</dbReference>
<dbReference type="SUPFAM" id="SSF51045">
    <property type="entry name" value="WW domain"/>
    <property type="match status" value="3"/>
</dbReference>
<feature type="domain" description="FF" evidence="4">
    <location>
        <begin position="472"/>
        <end position="527"/>
    </location>
</feature>
<proteinExistence type="predicted"/>
<dbReference type="Pfam" id="PF00397">
    <property type="entry name" value="WW"/>
    <property type="match status" value="1"/>
</dbReference>
<feature type="domain" description="FF" evidence="4">
    <location>
        <begin position="540"/>
        <end position="595"/>
    </location>
</feature>
<dbReference type="PANTHER" id="PTHR15377">
    <property type="entry name" value="TRANSCRIPTION ELONGATION REGULATOR 1"/>
    <property type="match status" value="1"/>
</dbReference>
<feature type="domain" description="FF" evidence="4">
    <location>
        <begin position="405"/>
        <end position="460"/>
    </location>
</feature>
<feature type="region of interest" description="Disordered" evidence="2">
    <location>
        <begin position="49"/>
        <end position="87"/>
    </location>
</feature>
<dbReference type="InterPro" id="IPR045148">
    <property type="entry name" value="TCRG1-like"/>
</dbReference>
<dbReference type="AlphaFoldDB" id="A0A1W0WDJ0"/>
<dbReference type="FunFam" id="2.20.70.10:FF:000049">
    <property type="entry name" value="Transcription elongation regulator 1-like"/>
    <property type="match status" value="1"/>
</dbReference>
<feature type="domain" description="WW" evidence="3">
    <location>
        <begin position="15"/>
        <end position="48"/>
    </location>
</feature>
<feature type="domain" description="FF" evidence="4">
    <location>
        <begin position="716"/>
        <end position="773"/>
    </location>
</feature>
<dbReference type="Gene3D" id="2.20.70.10">
    <property type="match status" value="3"/>
</dbReference>